<dbReference type="Pfam" id="PF07743">
    <property type="entry name" value="HSCB_C"/>
    <property type="match status" value="1"/>
</dbReference>
<sequence>MWRLTRNYTTARKTFFQMFPQTFPNGTSFKINPRTLRKEYRHLQSISHPDLKREANERVEGDGSAEAEEGEDSSMINKAYETLMDPLKRAQYISKVEGGLDLGDDEVGKSLQFQDKEMLMEMMDVHEMLESMSTEREAEEMRSANDRKIEEIVQQLEVCFNVKDWERFAMLAVRLKYCYNIKNVLREWEAGKPINLTH</sequence>
<dbReference type="EMBL" id="MQVM01000021">
    <property type="protein sequence ID" value="ONH72445.1"/>
    <property type="molecule type" value="Genomic_DNA"/>
</dbReference>
<dbReference type="InterPro" id="IPR009073">
    <property type="entry name" value="HscB_oligo_C"/>
</dbReference>
<proteinExistence type="inferred from homology"/>
<evidence type="ECO:0000256" key="2">
    <source>
        <dbReference type="ARBA" id="ARBA00023186"/>
    </source>
</evidence>
<dbReference type="InterPro" id="IPR001623">
    <property type="entry name" value="DnaJ_domain"/>
</dbReference>
<evidence type="ECO:0000256" key="1">
    <source>
        <dbReference type="ARBA" id="ARBA00010476"/>
    </source>
</evidence>
<dbReference type="SUPFAM" id="SSF46565">
    <property type="entry name" value="Chaperone J-domain"/>
    <property type="match status" value="1"/>
</dbReference>
<evidence type="ECO:0000256" key="3">
    <source>
        <dbReference type="SAM" id="MobiDB-lite"/>
    </source>
</evidence>
<dbReference type="VEuPathDB" id="FungiDB:C5L36_0E04450"/>
<dbReference type="SUPFAM" id="SSF47144">
    <property type="entry name" value="HSC20 (HSCB), C-terminal oligomerisation domain"/>
    <property type="match status" value="1"/>
</dbReference>
<protein>
    <submittedName>
        <fullName evidence="5">J-type co-chaperone JAC1, mitochondrial</fullName>
    </submittedName>
</protein>
<reference evidence="8" key="1">
    <citation type="journal article" date="2017" name="Genome Announc.">
        <title>Genome sequences of Cyberlindnera fabianii 65, Pichia kudriavzevii 129, and Saccharomyces cerevisiae 131 isolated from fermented masau fruits in Zimbabwe.</title>
        <authorList>
            <person name="van Rijswijck I.M.H."/>
            <person name="Derks M.F.L."/>
            <person name="Abee T."/>
            <person name="de Ridder D."/>
            <person name="Smid E.J."/>
        </authorList>
    </citation>
    <scope>NUCLEOTIDE SEQUENCE [LARGE SCALE GENOMIC DNA]</scope>
    <source>
        <strain evidence="8">129</strain>
    </source>
</reference>
<dbReference type="PANTHER" id="PTHR14021">
    <property type="entry name" value="IRON-SULFUR CLUSTER CO-CHAPERONE PROTEIN HSCB"/>
    <property type="match status" value="1"/>
</dbReference>
<dbReference type="InterPro" id="IPR004640">
    <property type="entry name" value="HscB"/>
</dbReference>
<dbReference type="EMBL" id="MQVM01000121">
    <property type="protein sequence ID" value="ONH70419.1"/>
    <property type="molecule type" value="Genomic_DNA"/>
</dbReference>
<evidence type="ECO:0000313" key="8">
    <source>
        <dbReference type="Proteomes" id="UP000189274"/>
    </source>
</evidence>
<evidence type="ECO:0000313" key="7">
    <source>
        <dbReference type="EMBL" id="ONH72445.1"/>
    </source>
</evidence>
<dbReference type="InterPro" id="IPR036869">
    <property type="entry name" value="J_dom_sf"/>
</dbReference>
<dbReference type="PROSITE" id="PS50076">
    <property type="entry name" value="DNAJ_2"/>
    <property type="match status" value="1"/>
</dbReference>
<organism evidence="5 8">
    <name type="scientific">Pichia kudriavzevii</name>
    <name type="common">Yeast</name>
    <name type="synonym">Issatchenkia orientalis</name>
    <dbReference type="NCBI Taxonomy" id="4909"/>
    <lineage>
        <taxon>Eukaryota</taxon>
        <taxon>Fungi</taxon>
        <taxon>Dikarya</taxon>
        <taxon>Ascomycota</taxon>
        <taxon>Saccharomycotina</taxon>
        <taxon>Pichiomycetes</taxon>
        <taxon>Pichiales</taxon>
        <taxon>Pichiaceae</taxon>
        <taxon>Pichia</taxon>
    </lineage>
</organism>
<feature type="compositionally biased region" description="Acidic residues" evidence="3">
    <location>
        <begin position="63"/>
        <end position="72"/>
    </location>
</feature>
<evidence type="ECO:0000313" key="6">
    <source>
        <dbReference type="EMBL" id="ONH72308.1"/>
    </source>
</evidence>
<evidence type="ECO:0000259" key="4">
    <source>
        <dbReference type="PROSITE" id="PS50076"/>
    </source>
</evidence>
<dbReference type="Gene3D" id="1.20.1280.20">
    <property type="entry name" value="HscB, C-terminal domain"/>
    <property type="match status" value="1"/>
</dbReference>
<evidence type="ECO:0000313" key="5">
    <source>
        <dbReference type="EMBL" id="ONH70419.1"/>
    </source>
</evidence>
<dbReference type="Gene3D" id="1.10.287.110">
    <property type="entry name" value="DnaJ domain"/>
    <property type="match status" value="1"/>
</dbReference>
<dbReference type="PANTHER" id="PTHR14021:SF15">
    <property type="entry name" value="IRON-SULFUR CLUSTER CO-CHAPERONE PROTEIN HSCB"/>
    <property type="match status" value="1"/>
</dbReference>
<comment type="caution">
    <text evidence="5">The sequence shown here is derived from an EMBL/GenBank/DDBJ whole genome shotgun (WGS) entry which is preliminary data.</text>
</comment>
<feature type="domain" description="J" evidence="4">
    <location>
        <begin position="14"/>
        <end position="96"/>
    </location>
</feature>
<accession>A0A1V2LH79</accession>
<dbReference type="EMBL" id="MQVM01000022">
    <property type="protein sequence ID" value="ONH72308.1"/>
    <property type="molecule type" value="Genomic_DNA"/>
</dbReference>
<dbReference type="GO" id="GO:0051259">
    <property type="term" value="P:protein complex oligomerization"/>
    <property type="evidence" value="ECO:0007669"/>
    <property type="project" value="InterPro"/>
</dbReference>
<dbReference type="NCBIfam" id="TIGR00714">
    <property type="entry name" value="hscB"/>
    <property type="match status" value="1"/>
</dbReference>
<name>A0A1V2LH79_PICKU</name>
<dbReference type="GO" id="GO:0044571">
    <property type="term" value="P:[2Fe-2S] cluster assembly"/>
    <property type="evidence" value="ECO:0007669"/>
    <property type="project" value="InterPro"/>
</dbReference>
<dbReference type="GO" id="GO:0005739">
    <property type="term" value="C:mitochondrion"/>
    <property type="evidence" value="ECO:0007669"/>
    <property type="project" value="TreeGrafter"/>
</dbReference>
<dbReference type="GO" id="GO:0001671">
    <property type="term" value="F:ATPase activator activity"/>
    <property type="evidence" value="ECO:0007669"/>
    <property type="project" value="InterPro"/>
</dbReference>
<keyword evidence="2" id="KW-0143">Chaperone</keyword>
<feature type="region of interest" description="Disordered" evidence="3">
    <location>
        <begin position="44"/>
        <end position="75"/>
    </location>
</feature>
<feature type="compositionally biased region" description="Basic and acidic residues" evidence="3">
    <location>
        <begin position="49"/>
        <end position="61"/>
    </location>
</feature>
<reference evidence="5" key="2">
    <citation type="submission" date="2017-01" db="EMBL/GenBank/DDBJ databases">
        <authorList>
            <person name="Mah S.A."/>
            <person name="Swanson W.J."/>
            <person name="Moy G.W."/>
            <person name="Vacquier V.D."/>
        </authorList>
    </citation>
    <scope>NUCLEOTIDE SEQUENCE [LARGE SCALE GENOMIC DNA]</scope>
    <source>
        <strain evidence="5">129</strain>
    </source>
</reference>
<dbReference type="InterPro" id="IPR036386">
    <property type="entry name" value="HscB_C_sf"/>
</dbReference>
<dbReference type="GO" id="GO:0051087">
    <property type="term" value="F:protein-folding chaperone binding"/>
    <property type="evidence" value="ECO:0007669"/>
    <property type="project" value="InterPro"/>
</dbReference>
<dbReference type="Proteomes" id="UP000189274">
    <property type="component" value="Unassembled WGS sequence"/>
</dbReference>
<comment type="similarity">
    <text evidence="1">Belongs to the HscB family.</text>
</comment>
<dbReference type="AlphaFoldDB" id="A0A1V2LH79"/>
<gene>
    <name evidence="7" type="ORF">BOH78_3772</name>
    <name evidence="6" type="ORF">BOH78_3843</name>
    <name evidence="5" type="ORF">BOH78_5229</name>
</gene>